<evidence type="ECO:0000313" key="2">
    <source>
        <dbReference type="Proteomes" id="UP000430345"/>
    </source>
</evidence>
<dbReference type="AlphaFoldDB" id="A0A6I1MJZ3"/>
<dbReference type="OrthoDB" id="1915540at2"/>
<evidence type="ECO:0000313" key="1">
    <source>
        <dbReference type="EMBL" id="MPQ43846.1"/>
    </source>
</evidence>
<dbReference type="Proteomes" id="UP000430345">
    <property type="component" value="Unassembled WGS sequence"/>
</dbReference>
<comment type="caution">
    <text evidence="1">The sequence shown here is derived from an EMBL/GenBank/DDBJ whole genome shotgun (WGS) entry which is preliminary data.</text>
</comment>
<reference evidence="1 2" key="1">
    <citation type="submission" date="2019-10" db="EMBL/GenBank/DDBJ databases">
        <title>The Genome Sequence of Clostridium tarantellae Isolated from Fish Brain.</title>
        <authorList>
            <person name="Bano L."/>
            <person name="Kiel M."/>
            <person name="Sales G."/>
            <person name="Doxey A.C."/>
            <person name="Mansfield M.J."/>
            <person name="Schiavone M."/>
            <person name="Rossetto O."/>
            <person name="Pirazzini M."/>
            <person name="Dobrindt U."/>
            <person name="Montecucco C."/>
        </authorList>
    </citation>
    <scope>NUCLEOTIDE SEQUENCE [LARGE SCALE GENOMIC DNA]</scope>
    <source>
        <strain evidence="1 2">DSM 3997</strain>
    </source>
</reference>
<accession>A0A6I1MJZ3</accession>
<gene>
    <name evidence="1" type="ORF">GBZ86_08755</name>
</gene>
<protein>
    <submittedName>
        <fullName evidence="1">Uncharacterized protein</fullName>
    </submittedName>
</protein>
<dbReference type="EMBL" id="WHJC01000113">
    <property type="protein sequence ID" value="MPQ43846.1"/>
    <property type="molecule type" value="Genomic_DNA"/>
</dbReference>
<dbReference type="RefSeq" id="WP_152889751.1">
    <property type="nucleotide sequence ID" value="NZ_WHJC01000113.1"/>
</dbReference>
<keyword evidence="2" id="KW-1185">Reference proteome</keyword>
<organism evidence="1 2">
    <name type="scientific">Clostridium tarantellae</name>
    <dbReference type="NCBI Taxonomy" id="39493"/>
    <lineage>
        <taxon>Bacteria</taxon>
        <taxon>Bacillati</taxon>
        <taxon>Bacillota</taxon>
        <taxon>Clostridia</taxon>
        <taxon>Eubacteriales</taxon>
        <taxon>Clostridiaceae</taxon>
        <taxon>Clostridium</taxon>
    </lineage>
</organism>
<proteinExistence type="predicted"/>
<name>A0A6I1MJZ3_9CLOT</name>
<sequence length="62" mass="7003">MRSNAKDKFRKATDELCHAQNHLNLAYSNVENKHNKTEIHAALKAVASALENAHSNLINYKD</sequence>